<geneLocation type="plasmid" evidence="1">
    <name>unnamed2</name>
</geneLocation>
<organism evidence="1">
    <name type="scientific">Microvirga ossetica</name>
    <dbReference type="NCBI Taxonomy" id="1882682"/>
    <lineage>
        <taxon>Bacteria</taxon>
        <taxon>Pseudomonadati</taxon>
        <taxon>Pseudomonadota</taxon>
        <taxon>Alphaproteobacteria</taxon>
        <taxon>Hyphomicrobiales</taxon>
        <taxon>Methylobacteriaceae</taxon>
        <taxon>Microvirga</taxon>
    </lineage>
</organism>
<dbReference type="EMBL" id="CP016619">
    <property type="protein sequence ID" value="ANY84152.1"/>
    <property type="molecule type" value="Genomic_DNA"/>
</dbReference>
<dbReference type="RefSeq" id="WP_099515080.1">
    <property type="nucleotide sequence ID" value="NZ_CP016619.1"/>
</dbReference>
<evidence type="ECO:0000313" key="1">
    <source>
        <dbReference type="EMBL" id="ANY84152.1"/>
    </source>
</evidence>
<dbReference type="KEGG" id="moc:BB934_38555"/>
<keyword evidence="1" id="KW-0614">Plasmid</keyword>
<reference evidence="1" key="1">
    <citation type="submission" date="2016-07" db="EMBL/GenBank/DDBJ databases">
        <title>Microvirga ossetica sp. nov. a new species of rhizobia isolated from root nodules of the legume species Vicia alpestris Steven originated from North Ossetia region in the Caucasus.</title>
        <authorList>
            <person name="Safronova V.I."/>
            <person name="Kuznetsova I.G."/>
            <person name="Sazanova A.L."/>
            <person name="Belimov A."/>
            <person name="Andronov E."/>
            <person name="Osledkin Y.S."/>
            <person name="Onishchuk O.P."/>
            <person name="Kurchak O.N."/>
            <person name="Shaposhnikov A.I."/>
            <person name="Willems A."/>
            <person name="Tikhonovich I.A."/>
        </authorList>
    </citation>
    <scope>NUCLEOTIDE SEQUENCE [LARGE SCALE GENOMIC DNA]</scope>
    <source>
        <strain evidence="1">V5/3M</strain>
        <plasmid evidence="1">unnamed2</plasmid>
    </source>
</reference>
<sequence length="143" mass="16122">MVGEKPLTRAGNNFIESMARALLRERIEATPWFRIKMTQEQRRAAIEREADAYWHLFIADATERLLALGDASQHIKHSLEKHCSSEAAKEKASRKGRFEGADPWGRIGPVIGSDALVPPRFHQGLTFATRDLAPERAYLGQRA</sequence>
<dbReference type="AlphaFoldDB" id="A0A1B2EW13"/>
<accession>A0A1B2EW13</accession>
<name>A0A1B2EW13_9HYPH</name>
<proteinExistence type="predicted"/>
<gene>
    <name evidence="1" type="ORF">BB934_38555</name>
</gene>
<protein>
    <submittedName>
        <fullName evidence="1">Uncharacterized protein</fullName>
    </submittedName>
</protein>